<sequence length="136" mass="14743">MSTTIIYNPRWGEGSRTRRIRRSRERPPREEEAAGGAASPVLVGKTRARRCACVGAAARVLSATGKKPCTVAAEQQQQHRPLRLTDTGERGDRPAEDTATGTLARSAVPEAARCIPVMTGRSRALLLRLRSVGRRG</sequence>
<dbReference type="Proteomes" id="UP000314294">
    <property type="component" value="Unassembled WGS sequence"/>
</dbReference>
<comment type="caution">
    <text evidence="2">The sequence shown here is derived from an EMBL/GenBank/DDBJ whole genome shotgun (WGS) entry which is preliminary data.</text>
</comment>
<feature type="compositionally biased region" description="Basic and acidic residues" evidence="1">
    <location>
        <begin position="86"/>
        <end position="96"/>
    </location>
</feature>
<dbReference type="EMBL" id="SRLO01008729">
    <property type="protein sequence ID" value="TNN27193.1"/>
    <property type="molecule type" value="Genomic_DNA"/>
</dbReference>
<evidence type="ECO:0000256" key="1">
    <source>
        <dbReference type="SAM" id="MobiDB-lite"/>
    </source>
</evidence>
<dbReference type="AlphaFoldDB" id="A0A4Z2EEN4"/>
<evidence type="ECO:0000313" key="2">
    <source>
        <dbReference type="EMBL" id="TNN27193.1"/>
    </source>
</evidence>
<name>A0A4Z2EEN4_9TELE</name>
<protein>
    <submittedName>
        <fullName evidence="2">Uncharacterized protein</fullName>
    </submittedName>
</protein>
<feature type="region of interest" description="Disordered" evidence="1">
    <location>
        <begin position="1"/>
        <end position="39"/>
    </location>
</feature>
<proteinExistence type="predicted"/>
<gene>
    <name evidence="2" type="ORF">EYF80_062662</name>
</gene>
<organism evidence="2 3">
    <name type="scientific">Liparis tanakae</name>
    <name type="common">Tanaka's snailfish</name>
    <dbReference type="NCBI Taxonomy" id="230148"/>
    <lineage>
        <taxon>Eukaryota</taxon>
        <taxon>Metazoa</taxon>
        <taxon>Chordata</taxon>
        <taxon>Craniata</taxon>
        <taxon>Vertebrata</taxon>
        <taxon>Euteleostomi</taxon>
        <taxon>Actinopterygii</taxon>
        <taxon>Neopterygii</taxon>
        <taxon>Teleostei</taxon>
        <taxon>Neoteleostei</taxon>
        <taxon>Acanthomorphata</taxon>
        <taxon>Eupercaria</taxon>
        <taxon>Perciformes</taxon>
        <taxon>Cottioidei</taxon>
        <taxon>Cottales</taxon>
        <taxon>Liparidae</taxon>
        <taxon>Liparis</taxon>
    </lineage>
</organism>
<evidence type="ECO:0000313" key="3">
    <source>
        <dbReference type="Proteomes" id="UP000314294"/>
    </source>
</evidence>
<reference evidence="2 3" key="1">
    <citation type="submission" date="2019-03" db="EMBL/GenBank/DDBJ databases">
        <title>First draft genome of Liparis tanakae, snailfish: a comprehensive survey of snailfish specific genes.</title>
        <authorList>
            <person name="Kim W."/>
            <person name="Song I."/>
            <person name="Jeong J.-H."/>
            <person name="Kim D."/>
            <person name="Kim S."/>
            <person name="Ryu S."/>
            <person name="Song J.Y."/>
            <person name="Lee S.K."/>
        </authorList>
    </citation>
    <scope>NUCLEOTIDE SEQUENCE [LARGE SCALE GENOMIC DNA]</scope>
    <source>
        <tissue evidence="2">Muscle</tissue>
    </source>
</reference>
<feature type="region of interest" description="Disordered" evidence="1">
    <location>
        <begin position="70"/>
        <end position="102"/>
    </location>
</feature>
<keyword evidence="3" id="KW-1185">Reference proteome</keyword>
<accession>A0A4Z2EEN4</accession>